<feature type="compositionally biased region" description="Low complexity" evidence="8">
    <location>
        <begin position="89"/>
        <end position="106"/>
    </location>
</feature>
<keyword evidence="2" id="KW-0217">Developmental protein</keyword>
<feature type="chain" id="PRO_5035311674" description="BHLH domain-containing protein" evidence="9">
    <location>
        <begin position="17"/>
        <end position="319"/>
    </location>
</feature>
<evidence type="ECO:0000256" key="3">
    <source>
        <dbReference type="ARBA" id="ARBA00022782"/>
    </source>
</evidence>
<name>A0A8J2KP49_9HEXA</name>
<evidence type="ECO:0000259" key="10">
    <source>
        <dbReference type="PROSITE" id="PS50888"/>
    </source>
</evidence>
<keyword evidence="4" id="KW-0524">Neurogenesis</keyword>
<feature type="region of interest" description="Disordered" evidence="8">
    <location>
        <begin position="155"/>
        <end position="189"/>
    </location>
</feature>
<dbReference type="GO" id="GO:0005634">
    <property type="term" value="C:nucleus"/>
    <property type="evidence" value="ECO:0007669"/>
    <property type="project" value="UniProtKB-SubCell"/>
</dbReference>
<evidence type="ECO:0000256" key="5">
    <source>
        <dbReference type="ARBA" id="ARBA00023015"/>
    </source>
</evidence>
<evidence type="ECO:0000256" key="9">
    <source>
        <dbReference type="SAM" id="SignalP"/>
    </source>
</evidence>
<dbReference type="CDD" id="cd19715">
    <property type="entry name" value="bHLH_TS_amos_like"/>
    <property type="match status" value="1"/>
</dbReference>
<keyword evidence="12" id="KW-1185">Reference proteome</keyword>
<dbReference type="GO" id="GO:0016360">
    <property type="term" value="P:sensory organ precursor cell fate determination"/>
    <property type="evidence" value="ECO:0007669"/>
    <property type="project" value="UniProtKB-ARBA"/>
</dbReference>
<keyword evidence="9" id="KW-0732">Signal</keyword>
<dbReference type="GO" id="GO:0046982">
    <property type="term" value="F:protein heterodimerization activity"/>
    <property type="evidence" value="ECO:0007669"/>
    <property type="project" value="UniProtKB-ARBA"/>
</dbReference>
<feature type="region of interest" description="Disordered" evidence="8">
    <location>
        <begin position="228"/>
        <end position="258"/>
    </location>
</feature>
<evidence type="ECO:0000313" key="12">
    <source>
        <dbReference type="Proteomes" id="UP000708208"/>
    </source>
</evidence>
<keyword evidence="6" id="KW-0804">Transcription</keyword>
<proteinExistence type="predicted"/>
<feature type="signal peptide" evidence="9">
    <location>
        <begin position="1"/>
        <end position="16"/>
    </location>
</feature>
<dbReference type="GO" id="GO:0070888">
    <property type="term" value="F:E-box binding"/>
    <property type="evidence" value="ECO:0007669"/>
    <property type="project" value="TreeGrafter"/>
</dbReference>
<keyword evidence="3" id="KW-0221">Differentiation</keyword>
<dbReference type="FunFam" id="4.10.280.10:FF:000025">
    <property type="entry name" value="protein atonal homolog 7"/>
    <property type="match status" value="1"/>
</dbReference>
<dbReference type="OrthoDB" id="6161578at2759"/>
<sequence>MSAALLALLSPLQGSATTTTMLTSKNIKDELEDSGNPTKFTDLDEYMMDTGCSIGSHEKLLRFSKPHCYNMFNLSSNLREEMSDGFHTPSPFSSPMSSPISPTHSTADSNEYHHHPHHHHVLLQQQPMSRCQSTDLQSATLSSTTMMLDFVPVKSEKASGNSCKRESGRGRLSSSCRSDGSALPTRKKSPVTLFSDNDMIDFDCQGDDMYEESCSDSEAEYDKCQTEVSTVSTSKSSGSSKGSGSKGKKKNSKQVNPLVMRKRRLAANARERRRMQSLNTAFDRLRSVLPSIGKDQQFSKYETLQMAQSYISALYDLLQ</sequence>
<feature type="compositionally biased region" description="Low complexity" evidence="8">
    <location>
        <begin position="228"/>
        <end position="243"/>
    </location>
</feature>
<reference evidence="11" key="1">
    <citation type="submission" date="2021-06" db="EMBL/GenBank/DDBJ databases">
        <authorList>
            <person name="Hodson N. C."/>
            <person name="Mongue J. A."/>
            <person name="Jaron S. K."/>
        </authorList>
    </citation>
    <scope>NUCLEOTIDE SEQUENCE</scope>
</reference>
<evidence type="ECO:0000256" key="6">
    <source>
        <dbReference type="ARBA" id="ARBA00023163"/>
    </source>
</evidence>
<dbReference type="PANTHER" id="PTHR19290:SF169">
    <property type="entry name" value="PROTEIN ATONAL"/>
    <property type="match status" value="1"/>
</dbReference>
<keyword evidence="7" id="KW-0539">Nucleus</keyword>
<accession>A0A8J2KP49</accession>
<dbReference type="GO" id="GO:0045944">
    <property type="term" value="P:positive regulation of transcription by RNA polymerase II"/>
    <property type="evidence" value="ECO:0007669"/>
    <property type="project" value="TreeGrafter"/>
</dbReference>
<dbReference type="GO" id="GO:0000981">
    <property type="term" value="F:DNA-binding transcription factor activity, RNA polymerase II-specific"/>
    <property type="evidence" value="ECO:0007669"/>
    <property type="project" value="TreeGrafter"/>
</dbReference>
<feature type="domain" description="BHLH" evidence="10">
    <location>
        <begin position="262"/>
        <end position="314"/>
    </location>
</feature>
<organism evidence="11 12">
    <name type="scientific">Allacma fusca</name>
    <dbReference type="NCBI Taxonomy" id="39272"/>
    <lineage>
        <taxon>Eukaryota</taxon>
        <taxon>Metazoa</taxon>
        <taxon>Ecdysozoa</taxon>
        <taxon>Arthropoda</taxon>
        <taxon>Hexapoda</taxon>
        <taxon>Collembola</taxon>
        <taxon>Symphypleona</taxon>
        <taxon>Sminthuridae</taxon>
        <taxon>Allacma</taxon>
    </lineage>
</organism>
<protein>
    <recommendedName>
        <fullName evidence="10">BHLH domain-containing protein</fullName>
    </recommendedName>
</protein>
<gene>
    <name evidence="11" type="ORF">AFUS01_LOCUS30883</name>
</gene>
<dbReference type="AlphaFoldDB" id="A0A8J2KP49"/>
<comment type="subcellular location">
    <subcellularLocation>
        <location evidence="1">Nucleus</location>
    </subcellularLocation>
</comment>
<evidence type="ECO:0000256" key="2">
    <source>
        <dbReference type="ARBA" id="ARBA00022473"/>
    </source>
</evidence>
<evidence type="ECO:0000256" key="7">
    <source>
        <dbReference type="ARBA" id="ARBA00023242"/>
    </source>
</evidence>
<dbReference type="PANTHER" id="PTHR19290">
    <property type="entry name" value="BASIC HELIX-LOOP-HELIX PROTEIN NEUROGENIN-RELATED"/>
    <property type="match status" value="1"/>
</dbReference>
<dbReference type="EMBL" id="CAJVCH010480286">
    <property type="protein sequence ID" value="CAG7820493.1"/>
    <property type="molecule type" value="Genomic_DNA"/>
</dbReference>
<evidence type="ECO:0000256" key="8">
    <source>
        <dbReference type="SAM" id="MobiDB-lite"/>
    </source>
</evidence>
<evidence type="ECO:0000256" key="4">
    <source>
        <dbReference type="ARBA" id="ARBA00022902"/>
    </source>
</evidence>
<dbReference type="Pfam" id="PF00010">
    <property type="entry name" value="HLH"/>
    <property type="match status" value="1"/>
</dbReference>
<dbReference type="SMART" id="SM00353">
    <property type="entry name" value="HLH"/>
    <property type="match status" value="1"/>
</dbReference>
<evidence type="ECO:0000256" key="1">
    <source>
        <dbReference type="ARBA" id="ARBA00004123"/>
    </source>
</evidence>
<feature type="region of interest" description="Disordered" evidence="8">
    <location>
        <begin position="89"/>
        <end position="121"/>
    </location>
</feature>
<dbReference type="InterPro" id="IPR011598">
    <property type="entry name" value="bHLH_dom"/>
</dbReference>
<feature type="compositionally biased region" description="Low complexity" evidence="8">
    <location>
        <begin position="170"/>
        <end position="181"/>
    </location>
</feature>
<comment type="caution">
    <text evidence="11">The sequence shown here is derived from an EMBL/GenBank/DDBJ whole genome shotgun (WGS) entry which is preliminary data.</text>
</comment>
<keyword evidence="5" id="KW-0805">Transcription regulation</keyword>
<dbReference type="Proteomes" id="UP000708208">
    <property type="component" value="Unassembled WGS sequence"/>
</dbReference>
<dbReference type="PROSITE" id="PS50888">
    <property type="entry name" value="BHLH"/>
    <property type="match status" value="1"/>
</dbReference>
<evidence type="ECO:0000313" key="11">
    <source>
        <dbReference type="EMBL" id="CAG7820493.1"/>
    </source>
</evidence>
<dbReference type="InterPro" id="IPR050359">
    <property type="entry name" value="bHLH_transcription_factors"/>
</dbReference>
<dbReference type="GO" id="GO:0061564">
    <property type="term" value="P:axon development"/>
    <property type="evidence" value="ECO:0007669"/>
    <property type="project" value="TreeGrafter"/>
</dbReference>